<evidence type="ECO:0000256" key="1">
    <source>
        <dbReference type="SAM" id="MobiDB-lite"/>
    </source>
</evidence>
<keyword evidence="3" id="KW-1185">Reference proteome</keyword>
<proteinExistence type="predicted"/>
<feature type="region of interest" description="Disordered" evidence="1">
    <location>
        <begin position="80"/>
        <end position="107"/>
    </location>
</feature>
<gene>
    <name evidence="2" type="ORF">IPOD504_LOCUS3454</name>
</gene>
<evidence type="ECO:0000313" key="3">
    <source>
        <dbReference type="Proteomes" id="UP000837857"/>
    </source>
</evidence>
<sequence length="125" mass="13625">MVTVRASAPPSASALCGTSSARRASWPASGLGACREPQLGSPAPHRVTDLLHASCRSVTCLKKESWKAPERATWFVAEAERAPPRAPRPMAAPHSPKYAHDDAPSPFHQLLRKQLVHRFSRPQKT</sequence>
<dbReference type="PROSITE" id="PS51257">
    <property type="entry name" value="PROKAR_LIPOPROTEIN"/>
    <property type="match status" value="1"/>
</dbReference>
<feature type="region of interest" description="Disordered" evidence="1">
    <location>
        <begin position="1"/>
        <end position="30"/>
    </location>
</feature>
<organism evidence="2 3">
    <name type="scientific">Iphiclides podalirius</name>
    <name type="common">scarce swallowtail</name>
    <dbReference type="NCBI Taxonomy" id="110791"/>
    <lineage>
        <taxon>Eukaryota</taxon>
        <taxon>Metazoa</taxon>
        <taxon>Ecdysozoa</taxon>
        <taxon>Arthropoda</taxon>
        <taxon>Hexapoda</taxon>
        <taxon>Insecta</taxon>
        <taxon>Pterygota</taxon>
        <taxon>Neoptera</taxon>
        <taxon>Endopterygota</taxon>
        <taxon>Lepidoptera</taxon>
        <taxon>Glossata</taxon>
        <taxon>Ditrysia</taxon>
        <taxon>Papilionoidea</taxon>
        <taxon>Papilionidae</taxon>
        <taxon>Papilioninae</taxon>
        <taxon>Iphiclides</taxon>
    </lineage>
</organism>
<dbReference type="Proteomes" id="UP000837857">
    <property type="component" value="Chromosome 14"/>
</dbReference>
<reference evidence="2" key="1">
    <citation type="submission" date="2022-03" db="EMBL/GenBank/DDBJ databases">
        <authorList>
            <person name="Martin H S."/>
        </authorList>
    </citation>
    <scope>NUCLEOTIDE SEQUENCE</scope>
</reference>
<name>A0ABN8HV75_9NEOP</name>
<accession>A0ABN8HV75</accession>
<feature type="non-terminal residue" evidence="2">
    <location>
        <position position="125"/>
    </location>
</feature>
<protein>
    <submittedName>
        <fullName evidence="2">Uncharacterized protein</fullName>
    </submittedName>
</protein>
<dbReference type="EMBL" id="OW152826">
    <property type="protein sequence ID" value="CAH2041919.1"/>
    <property type="molecule type" value="Genomic_DNA"/>
</dbReference>
<evidence type="ECO:0000313" key="2">
    <source>
        <dbReference type="EMBL" id="CAH2041919.1"/>
    </source>
</evidence>